<dbReference type="AlphaFoldDB" id="A0ABD3HA77"/>
<accession>A0ABD3HA77</accession>
<sequence length="118" mass="13056">MANHTPRWTEEKSAKARPRGGQTSDVSNKEEKQESWASGAAEEVVARKMEKRRVHRGQETRATACVVGTWSFFKVCFEEACHVYQKRGITSLMYLVGSGGGGFCSGGAEGLTRGRIEW</sequence>
<name>A0ABD3HA77_9MARC</name>
<feature type="region of interest" description="Disordered" evidence="1">
    <location>
        <begin position="1"/>
        <end position="42"/>
    </location>
</feature>
<organism evidence="2 3">
    <name type="scientific">Riccia sorocarpa</name>
    <dbReference type="NCBI Taxonomy" id="122646"/>
    <lineage>
        <taxon>Eukaryota</taxon>
        <taxon>Viridiplantae</taxon>
        <taxon>Streptophyta</taxon>
        <taxon>Embryophyta</taxon>
        <taxon>Marchantiophyta</taxon>
        <taxon>Marchantiopsida</taxon>
        <taxon>Marchantiidae</taxon>
        <taxon>Marchantiales</taxon>
        <taxon>Ricciaceae</taxon>
        <taxon>Riccia</taxon>
    </lineage>
</organism>
<dbReference type="EMBL" id="JBJQOH010000004">
    <property type="protein sequence ID" value="KAL3688410.1"/>
    <property type="molecule type" value="Genomic_DNA"/>
</dbReference>
<reference evidence="2 3" key="1">
    <citation type="submission" date="2024-09" db="EMBL/GenBank/DDBJ databases">
        <title>Chromosome-scale assembly of Riccia sorocarpa.</title>
        <authorList>
            <person name="Paukszto L."/>
        </authorList>
    </citation>
    <scope>NUCLEOTIDE SEQUENCE [LARGE SCALE GENOMIC DNA]</scope>
    <source>
        <strain evidence="2">LP-2024</strain>
        <tissue evidence="2">Aerial parts of the thallus</tissue>
    </source>
</reference>
<comment type="caution">
    <text evidence="2">The sequence shown here is derived from an EMBL/GenBank/DDBJ whole genome shotgun (WGS) entry which is preliminary data.</text>
</comment>
<gene>
    <name evidence="2" type="ORF">R1sor_014719</name>
</gene>
<keyword evidence="3" id="KW-1185">Reference proteome</keyword>
<evidence type="ECO:0000313" key="2">
    <source>
        <dbReference type="EMBL" id="KAL3688410.1"/>
    </source>
</evidence>
<proteinExistence type="predicted"/>
<dbReference type="Proteomes" id="UP001633002">
    <property type="component" value="Unassembled WGS sequence"/>
</dbReference>
<protein>
    <submittedName>
        <fullName evidence="2">Uncharacterized protein</fullName>
    </submittedName>
</protein>
<evidence type="ECO:0000256" key="1">
    <source>
        <dbReference type="SAM" id="MobiDB-lite"/>
    </source>
</evidence>
<evidence type="ECO:0000313" key="3">
    <source>
        <dbReference type="Proteomes" id="UP001633002"/>
    </source>
</evidence>